<dbReference type="Gene3D" id="3.40.50.360">
    <property type="match status" value="1"/>
</dbReference>
<dbReference type="GO" id="GO:0016491">
    <property type="term" value="F:oxidoreductase activity"/>
    <property type="evidence" value="ECO:0007669"/>
    <property type="project" value="InterPro"/>
</dbReference>
<reference evidence="4" key="1">
    <citation type="submission" date="2019-04" db="EMBL/GenBank/DDBJ databases">
        <title>Evolution of Biomass-Degrading Anaerobic Consortia Revealed by Metagenomics.</title>
        <authorList>
            <person name="Peng X."/>
        </authorList>
    </citation>
    <scope>NUCLEOTIDE SEQUENCE</scope>
    <source>
        <strain evidence="4">SIG254</strain>
    </source>
</reference>
<name>A0A927ZKG6_9CLOT</name>
<evidence type="ECO:0000313" key="5">
    <source>
        <dbReference type="Proteomes" id="UP000768462"/>
    </source>
</evidence>
<dbReference type="InterPro" id="IPR005025">
    <property type="entry name" value="FMN_Rdtase-like_dom"/>
</dbReference>
<evidence type="ECO:0000256" key="1">
    <source>
        <dbReference type="ARBA" id="ARBA00022630"/>
    </source>
</evidence>
<comment type="caution">
    <text evidence="4">The sequence shown here is derived from an EMBL/GenBank/DDBJ whole genome shotgun (WGS) entry which is preliminary data.</text>
</comment>
<accession>A0A927ZKG6</accession>
<evidence type="ECO:0000313" key="4">
    <source>
        <dbReference type="EMBL" id="MBE6060284.1"/>
    </source>
</evidence>
<dbReference type="Proteomes" id="UP000768462">
    <property type="component" value="Unassembled WGS sequence"/>
</dbReference>
<dbReference type="PANTHER" id="PTHR43278:SF2">
    <property type="entry name" value="IRON-SULFUR FLAVOPROTEIN"/>
    <property type="match status" value="1"/>
</dbReference>
<evidence type="ECO:0000256" key="2">
    <source>
        <dbReference type="ARBA" id="ARBA00022643"/>
    </source>
</evidence>
<organism evidence="4 5">
    <name type="scientific">Clostridium sulfidigenes</name>
    <dbReference type="NCBI Taxonomy" id="318464"/>
    <lineage>
        <taxon>Bacteria</taxon>
        <taxon>Bacillati</taxon>
        <taxon>Bacillota</taxon>
        <taxon>Clostridia</taxon>
        <taxon>Eubacteriales</taxon>
        <taxon>Clostridiaceae</taxon>
        <taxon>Clostridium</taxon>
    </lineage>
</organism>
<protein>
    <submittedName>
        <fullName evidence="4">Flavodoxin family protein</fullName>
    </submittedName>
</protein>
<dbReference type="AlphaFoldDB" id="A0A927ZKG6"/>
<gene>
    <name evidence="4" type="ORF">E7215_08955</name>
</gene>
<keyword evidence="2" id="KW-0288">FMN</keyword>
<dbReference type="InterPro" id="IPR029039">
    <property type="entry name" value="Flavoprotein-like_sf"/>
</dbReference>
<keyword evidence="1" id="KW-0285">Flavoprotein</keyword>
<dbReference type="Pfam" id="PF03358">
    <property type="entry name" value="FMN_red"/>
    <property type="match status" value="1"/>
</dbReference>
<dbReference type="SUPFAM" id="SSF52218">
    <property type="entry name" value="Flavoproteins"/>
    <property type="match status" value="1"/>
</dbReference>
<feature type="domain" description="NADPH-dependent FMN reductase-like" evidence="3">
    <location>
        <begin position="3"/>
        <end position="123"/>
    </location>
</feature>
<dbReference type="InterPro" id="IPR051796">
    <property type="entry name" value="ISF_SsuE-like"/>
</dbReference>
<evidence type="ECO:0000259" key="3">
    <source>
        <dbReference type="Pfam" id="PF03358"/>
    </source>
</evidence>
<dbReference type="EMBL" id="SVCM01000098">
    <property type="protein sequence ID" value="MBE6060284.1"/>
    <property type="molecule type" value="Genomic_DNA"/>
</dbReference>
<sequence length="183" mass="20358">MHKIVAILGSPHINGNGAFALDCILKGAKEKGAICLKYELSKINIKNCLGCRKCVENGGVCVLKDDFTEIFENIKTADTVIISSPIYINQVNGYTKTFLDRCYPLTDKYHKPRFGKRNVIMLCTYGAPIPFIFSKYIRNTGKSLKAMGLVNNRNIIIHGCTTIDKVKNDVKLQSKLISIGKNI</sequence>
<dbReference type="PANTHER" id="PTHR43278">
    <property type="entry name" value="NAD(P)H-DEPENDENT FMN-CONTAINING OXIDOREDUCTASE YWQN-RELATED"/>
    <property type="match status" value="1"/>
</dbReference>
<proteinExistence type="predicted"/>